<keyword evidence="3" id="KW-0812">Transmembrane</keyword>
<feature type="transmembrane region" description="Helical" evidence="3">
    <location>
        <begin position="92"/>
        <end position="113"/>
    </location>
</feature>
<dbReference type="RefSeq" id="WP_222874777.1">
    <property type="nucleotide sequence ID" value="NZ_AP023361.1"/>
</dbReference>
<evidence type="ECO:0000259" key="4">
    <source>
        <dbReference type="PROSITE" id="PS50887"/>
    </source>
</evidence>
<dbReference type="InterPro" id="IPR029787">
    <property type="entry name" value="Nucleotide_cyclase"/>
</dbReference>
<evidence type="ECO:0000313" key="6">
    <source>
        <dbReference type="Proteomes" id="UP000515317"/>
    </source>
</evidence>
<evidence type="ECO:0000256" key="1">
    <source>
        <dbReference type="ARBA" id="ARBA00012528"/>
    </source>
</evidence>
<gene>
    <name evidence="5" type="ORF">IZ6_18400</name>
</gene>
<dbReference type="KEGG" id="tso:IZ6_18400"/>
<dbReference type="InterPro" id="IPR000160">
    <property type="entry name" value="GGDEF_dom"/>
</dbReference>
<dbReference type="Pfam" id="PF00990">
    <property type="entry name" value="GGDEF"/>
    <property type="match status" value="1"/>
</dbReference>
<dbReference type="SMART" id="SM00267">
    <property type="entry name" value="GGDEF"/>
    <property type="match status" value="1"/>
</dbReference>
<organism evidence="5 6">
    <name type="scientific">Terrihabitans soli</name>
    <dbReference type="NCBI Taxonomy" id="708113"/>
    <lineage>
        <taxon>Bacteria</taxon>
        <taxon>Pseudomonadati</taxon>
        <taxon>Pseudomonadota</taxon>
        <taxon>Alphaproteobacteria</taxon>
        <taxon>Hyphomicrobiales</taxon>
        <taxon>Terrihabitans</taxon>
    </lineage>
</organism>
<dbReference type="GO" id="GO:1902201">
    <property type="term" value="P:negative regulation of bacterial-type flagellum-dependent cell motility"/>
    <property type="evidence" value="ECO:0007669"/>
    <property type="project" value="TreeGrafter"/>
</dbReference>
<dbReference type="EC" id="2.7.7.65" evidence="1"/>
<feature type="domain" description="GGDEF" evidence="4">
    <location>
        <begin position="250"/>
        <end position="383"/>
    </location>
</feature>
<dbReference type="AlphaFoldDB" id="A0A6S6QU60"/>
<proteinExistence type="predicted"/>
<keyword evidence="3" id="KW-0472">Membrane</keyword>
<feature type="transmembrane region" description="Helical" evidence="3">
    <location>
        <begin position="6"/>
        <end position="27"/>
    </location>
</feature>
<feature type="transmembrane region" description="Helical" evidence="3">
    <location>
        <begin position="36"/>
        <end position="55"/>
    </location>
</feature>
<dbReference type="Proteomes" id="UP000515317">
    <property type="component" value="Chromosome"/>
</dbReference>
<dbReference type="InterPro" id="IPR050469">
    <property type="entry name" value="Diguanylate_Cyclase"/>
</dbReference>
<keyword evidence="6" id="KW-1185">Reference proteome</keyword>
<dbReference type="PROSITE" id="PS50887">
    <property type="entry name" value="GGDEF"/>
    <property type="match status" value="1"/>
</dbReference>
<dbReference type="PANTHER" id="PTHR45138">
    <property type="entry name" value="REGULATORY COMPONENTS OF SENSORY TRANSDUCTION SYSTEM"/>
    <property type="match status" value="1"/>
</dbReference>
<dbReference type="SUPFAM" id="SSF55073">
    <property type="entry name" value="Nucleotide cyclase"/>
    <property type="match status" value="1"/>
</dbReference>
<dbReference type="GO" id="GO:0005886">
    <property type="term" value="C:plasma membrane"/>
    <property type="evidence" value="ECO:0007669"/>
    <property type="project" value="TreeGrafter"/>
</dbReference>
<dbReference type="Gene3D" id="3.30.70.270">
    <property type="match status" value="1"/>
</dbReference>
<reference evidence="5 6" key="1">
    <citation type="submission" date="2020-08" db="EMBL/GenBank/DDBJ databases">
        <title>Genome sequence of Rhizobiales bacterium strain IZ6.</title>
        <authorList>
            <person name="Nakai R."/>
            <person name="Naganuma T."/>
        </authorList>
    </citation>
    <scope>NUCLEOTIDE SEQUENCE [LARGE SCALE GENOMIC DNA]</scope>
    <source>
        <strain evidence="5 6">IZ6</strain>
    </source>
</reference>
<dbReference type="InterPro" id="IPR043128">
    <property type="entry name" value="Rev_trsase/Diguanyl_cyclase"/>
</dbReference>
<feature type="transmembrane region" description="Helical" evidence="3">
    <location>
        <begin position="185"/>
        <end position="208"/>
    </location>
</feature>
<feature type="transmembrane region" description="Helical" evidence="3">
    <location>
        <begin position="61"/>
        <end position="80"/>
    </location>
</feature>
<dbReference type="GO" id="GO:0043709">
    <property type="term" value="P:cell adhesion involved in single-species biofilm formation"/>
    <property type="evidence" value="ECO:0007669"/>
    <property type="project" value="TreeGrafter"/>
</dbReference>
<feature type="transmembrane region" description="Helical" evidence="3">
    <location>
        <begin position="151"/>
        <end position="173"/>
    </location>
</feature>
<sequence>MKLDLATLYLVSLLTTAFAGGIFLYTWRQNPAQRAVLWWGVSFLVSASGSFILALEHRLPPLIVHLVGNSAVILSYGLLWTAARHFEHREPLWNYGLAGTALWFVACALPGFANQVTASGLYTVTVLAIYVFATAFEIGRGYSEKLVSRPLATLVLTLFGLLLLSYVPVILTTDIAPAARGDNPLLGAMLLAAYLLWFAILFLLMTLVKERGELRHRVASLRDPLTGGGNRRYFMQEGAWALEKARRARQPSAVVIADLDHFKSINDTFGHATGDAVLQLFAEVARSHLDPDQVFGRLGGEEFGIFLPGSGETEALEITERIRRNFAAKALSVDGFAVSAKVSLGICLAPYSTHQLTEMLAGADSALYEAKNKGRNRVETVSFADLTAALAAMRRVAPGETTEAA</sequence>
<dbReference type="GO" id="GO:0052621">
    <property type="term" value="F:diguanylate cyclase activity"/>
    <property type="evidence" value="ECO:0007669"/>
    <property type="project" value="UniProtKB-EC"/>
</dbReference>
<dbReference type="PANTHER" id="PTHR45138:SF9">
    <property type="entry name" value="DIGUANYLATE CYCLASE DGCM-RELATED"/>
    <property type="match status" value="1"/>
</dbReference>
<evidence type="ECO:0000313" key="5">
    <source>
        <dbReference type="EMBL" id="BCJ91105.1"/>
    </source>
</evidence>
<accession>A0A6S6QU60</accession>
<name>A0A6S6QU60_9HYPH</name>
<comment type="catalytic activity">
    <reaction evidence="2">
        <text>2 GTP = 3',3'-c-di-GMP + 2 diphosphate</text>
        <dbReference type="Rhea" id="RHEA:24898"/>
        <dbReference type="ChEBI" id="CHEBI:33019"/>
        <dbReference type="ChEBI" id="CHEBI:37565"/>
        <dbReference type="ChEBI" id="CHEBI:58805"/>
        <dbReference type="EC" id="2.7.7.65"/>
    </reaction>
</comment>
<dbReference type="EMBL" id="AP023361">
    <property type="protein sequence ID" value="BCJ91105.1"/>
    <property type="molecule type" value="Genomic_DNA"/>
</dbReference>
<feature type="transmembrane region" description="Helical" evidence="3">
    <location>
        <begin position="119"/>
        <end position="139"/>
    </location>
</feature>
<protein>
    <recommendedName>
        <fullName evidence="1">diguanylate cyclase</fullName>
        <ecNumber evidence="1">2.7.7.65</ecNumber>
    </recommendedName>
</protein>
<evidence type="ECO:0000256" key="3">
    <source>
        <dbReference type="SAM" id="Phobius"/>
    </source>
</evidence>
<dbReference type="NCBIfam" id="TIGR00254">
    <property type="entry name" value="GGDEF"/>
    <property type="match status" value="1"/>
</dbReference>
<dbReference type="CDD" id="cd01949">
    <property type="entry name" value="GGDEF"/>
    <property type="match status" value="1"/>
</dbReference>
<dbReference type="FunFam" id="3.30.70.270:FF:000001">
    <property type="entry name" value="Diguanylate cyclase domain protein"/>
    <property type="match status" value="1"/>
</dbReference>
<keyword evidence="3" id="KW-1133">Transmembrane helix</keyword>
<evidence type="ECO:0000256" key="2">
    <source>
        <dbReference type="ARBA" id="ARBA00034247"/>
    </source>
</evidence>